<sequence length="79" mass="9165">MLARLINKIPRDWLVFMYKHMPFTRLKNALVYPAKLRNLRHLLLPCRGMAGRFASTPEKAYSRPAEVALIQCLCSFMKG</sequence>
<gene>
    <name evidence="1" type="ORF">QOZ95_002866</name>
</gene>
<evidence type="ECO:0000313" key="1">
    <source>
        <dbReference type="EMBL" id="MDQ0494700.1"/>
    </source>
</evidence>
<keyword evidence="2" id="KW-1185">Reference proteome</keyword>
<dbReference type="RefSeq" id="WP_025720774.1">
    <property type="nucleotide sequence ID" value="NZ_CP045298.1"/>
</dbReference>
<name>A0ABU0KZ46_9BACL</name>
<dbReference type="Proteomes" id="UP001242811">
    <property type="component" value="Unassembled WGS sequence"/>
</dbReference>
<dbReference type="EMBL" id="JAUSWA010000015">
    <property type="protein sequence ID" value="MDQ0494700.1"/>
    <property type="molecule type" value="Genomic_DNA"/>
</dbReference>
<evidence type="ECO:0000313" key="2">
    <source>
        <dbReference type="Proteomes" id="UP001242811"/>
    </source>
</evidence>
<comment type="caution">
    <text evidence="1">The sequence shown here is derived from an EMBL/GenBank/DDBJ whole genome shotgun (WGS) entry which is preliminary data.</text>
</comment>
<accession>A0ABU0KZ46</accession>
<reference evidence="1 2" key="1">
    <citation type="submission" date="2023-07" db="EMBL/GenBank/DDBJ databases">
        <title>Genomic Encyclopedia of Type Strains, Phase IV (KMG-IV): sequencing the most valuable type-strain genomes for metagenomic binning, comparative biology and taxonomic classification.</title>
        <authorList>
            <person name="Goeker M."/>
        </authorList>
    </citation>
    <scope>NUCLEOTIDE SEQUENCE [LARGE SCALE GENOMIC DNA]</scope>
    <source>
        <strain evidence="1 2">DSM 14914</strain>
    </source>
</reference>
<organism evidence="1 2">
    <name type="scientific">Paenibacillus brasilensis</name>
    <dbReference type="NCBI Taxonomy" id="128574"/>
    <lineage>
        <taxon>Bacteria</taxon>
        <taxon>Bacillati</taxon>
        <taxon>Bacillota</taxon>
        <taxon>Bacilli</taxon>
        <taxon>Bacillales</taxon>
        <taxon>Paenibacillaceae</taxon>
        <taxon>Paenibacillus</taxon>
    </lineage>
</organism>
<protein>
    <submittedName>
        <fullName evidence="1">Uncharacterized protein</fullName>
    </submittedName>
</protein>
<proteinExistence type="predicted"/>